<dbReference type="Pfam" id="PF11951">
    <property type="entry name" value="Fungal_trans_2"/>
    <property type="match status" value="1"/>
</dbReference>
<organism evidence="2 3">
    <name type="scientific">Emericellopsis cladophorae</name>
    <dbReference type="NCBI Taxonomy" id="2686198"/>
    <lineage>
        <taxon>Eukaryota</taxon>
        <taxon>Fungi</taxon>
        <taxon>Dikarya</taxon>
        <taxon>Ascomycota</taxon>
        <taxon>Pezizomycotina</taxon>
        <taxon>Sordariomycetes</taxon>
        <taxon>Hypocreomycetidae</taxon>
        <taxon>Hypocreales</taxon>
        <taxon>Bionectriaceae</taxon>
        <taxon>Emericellopsis</taxon>
    </lineage>
</organism>
<accession>A0A9Q0BHY4</accession>
<keyword evidence="3" id="KW-1185">Reference proteome</keyword>
<evidence type="ECO:0000313" key="3">
    <source>
        <dbReference type="Proteomes" id="UP001055219"/>
    </source>
</evidence>
<dbReference type="RefSeq" id="XP_051365795.1">
    <property type="nucleotide sequence ID" value="XM_051502621.1"/>
</dbReference>
<dbReference type="GeneID" id="75834505"/>
<sequence>MDAEQLRILQYFEKSLGYWEMLVSVVACDEAETGVERQSRETTVAQVTPDGNAADTLPHPWTGISSLSSQLFGQAVRLCRVYRQGITNPTGRASSLLTAMQRIDEARNLEERILDLDFGSAAHLGDTGDTRTPRSHLVLVAEAYQLAALLQLYITFPDLVSLRLPHERNLNQAEDVPWNKWIVPLALRLVNVLEQIPPESGSRMMQPLLYICAGAGLRRDSSVAIDTAFSGLCILRPATPSGMKDGQVDMMAYVDQIDVGADEDATDEHTPGTAMDVDEARNFINARLDLLKRTLHPNPIIVTAQLLKAVWAAYDAEPAGSTSVHWFDVMEKTGLRSLFG</sequence>
<reference evidence="2" key="2">
    <citation type="submission" date="2022-07" db="EMBL/GenBank/DDBJ databases">
        <authorList>
            <person name="Goncalves M.F.M."/>
            <person name="Hilario S."/>
            <person name="Van De Peer Y."/>
            <person name="Esteves A.C."/>
            <person name="Alves A."/>
        </authorList>
    </citation>
    <scope>NUCLEOTIDE SEQUENCE</scope>
    <source>
        <strain evidence="2">MUM 19.33</strain>
    </source>
</reference>
<dbReference type="OrthoDB" id="4835445at2759"/>
<proteinExistence type="predicted"/>
<dbReference type="InterPro" id="IPR021858">
    <property type="entry name" value="Fun_TF"/>
</dbReference>
<evidence type="ECO:0000313" key="2">
    <source>
        <dbReference type="EMBL" id="KAI6784939.1"/>
    </source>
</evidence>
<reference evidence="2" key="1">
    <citation type="journal article" date="2021" name="J Fungi (Basel)">
        <title>Genomic and Metabolomic Analyses of the Marine Fungus Emericellopsis cladophorae: Insights into Saltwater Adaptability Mechanisms and Its Biosynthetic Potential.</title>
        <authorList>
            <person name="Goncalves M.F.M."/>
            <person name="Hilario S."/>
            <person name="Van de Peer Y."/>
            <person name="Esteves A.C."/>
            <person name="Alves A."/>
        </authorList>
    </citation>
    <scope>NUCLEOTIDE SEQUENCE</scope>
    <source>
        <strain evidence="2">MUM 19.33</strain>
    </source>
</reference>
<dbReference type="Proteomes" id="UP001055219">
    <property type="component" value="Unassembled WGS sequence"/>
</dbReference>
<gene>
    <name evidence="2" type="ORF">J7T54_008033</name>
</gene>
<keyword evidence="1" id="KW-0539">Nucleus</keyword>
<comment type="caution">
    <text evidence="2">The sequence shown here is derived from an EMBL/GenBank/DDBJ whole genome shotgun (WGS) entry which is preliminary data.</text>
</comment>
<dbReference type="EMBL" id="JAGIXG020000003">
    <property type="protein sequence ID" value="KAI6784939.1"/>
    <property type="molecule type" value="Genomic_DNA"/>
</dbReference>
<name>A0A9Q0BHY4_9HYPO</name>
<dbReference type="AlphaFoldDB" id="A0A9Q0BHY4"/>
<evidence type="ECO:0000256" key="1">
    <source>
        <dbReference type="ARBA" id="ARBA00023242"/>
    </source>
</evidence>
<protein>
    <submittedName>
        <fullName evidence="2">C6 zinc finger domain containing protein</fullName>
    </submittedName>
</protein>